<dbReference type="Pfam" id="PF02126">
    <property type="entry name" value="PTE"/>
    <property type="match status" value="1"/>
</dbReference>
<protein>
    <submittedName>
        <fullName evidence="5">Phosphotriesterase-related protein</fullName>
    </submittedName>
</protein>
<organism evidence="5 6">
    <name type="scientific">Kriegella aquimaris</name>
    <dbReference type="NCBI Taxonomy" id="192904"/>
    <lineage>
        <taxon>Bacteria</taxon>
        <taxon>Pseudomonadati</taxon>
        <taxon>Bacteroidota</taxon>
        <taxon>Flavobacteriia</taxon>
        <taxon>Flavobacteriales</taxon>
        <taxon>Flavobacteriaceae</taxon>
        <taxon>Kriegella</taxon>
    </lineage>
</organism>
<evidence type="ECO:0000256" key="4">
    <source>
        <dbReference type="SAM" id="SignalP"/>
    </source>
</evidence>
<dbReference type="PANTHER" id="PTHR10819">
    <property type="entry name" value="PHOSPHOTRIESTERASE-RELATED"/>
    <property type="match status" value="1"/>
</dbReference>
<dbReference type="PANTHER" id="PTHR10819:SF3">
    <property type="entry name" value="PHOSPHOTRIESTERASE-RELATED PROTEIN"/>
    <property type="match status" value="1"/>
</dbReference>
<dbReference type="InterPro" id="IPR001559">
    <property type="entry name" value="Phosphotriesterase"/>
</dbReference>
<evidence type="ECO:0000256" key="3">
    <source>
        <dbReference type="PROSITE-ProRule" id="PRU00679"/>
    </source>
</evidence>
<reference evidence="5 6" key="1">
    <citation type="submission" date="2016-10" db="EMBL/GenBank/DDBJ databases">
        <authorList>
            <person name="de Groot N.N."/>
        </authorList>
    </citation>
    <scope>NUCLEOTIDE SEQUENCE [LARGE SCALE GENOMIC DNA]</scope>
    <source>
        <strain evidence="5 6">DSM 19886</strain>
    </source>
</reference>
<dbReference type="SUPFAM" id="SSF51556">
    <property type="entry name" value="Metallo-dependent hydrolases"/>
    <property type="match status" value="1"/>
</dbReference>
<dbReference type="Proteomes" id="UP000199440">
    <property type="component" value="Unassembled WGS sequence"/>
</dbReference>
<feature type="chain" id="PRO_5011450096" evidence="4">
    <location>
        <begin position="23"/>
        <end position="341"/>
    </location>
</feature>
<dbReference type="Gene3D" id="3.20.20.140">
    <property type="entry name" value="Metal-dependent hydrolases"/>
    <property type="match status" value="1"/>
</dbReference>
<dbReference type="RefSeq" id="WP_176801478.1">
    <property type="nucleotide sequence ID" value="NZ_FNGV01000016.1"/>
</dbReference>
<dbReference type="InterPro" id="IPR017947">
    <property type="entry name" value="AryldialkylPase_Zn-BS"/>
</dbReference>
<keyword evidence="6" id="KW-1185">Reference proteome</keyword>
<comment type="similarity">
    <text evidence="3">Belongs to the metallo-dependent hydrolases superfamily. Phosphotriesterase family.</text>
</comment>
<feature type="signal peptide" evidence="4">
    <location>
        <begin position="1"/>
        <end position="22"/>
    </location>
</feature>
<evidence type="ECO:0000313" key="5">
    <source>
        <dbReference type="EMBL" id="SDM88251.1"/>
    </source>
</evidence>
<evidence type="ECO:0000256" key="1">
    <source>
        <dbReference type="ARBA" id="ARBA00022723"/>
    </source>
</evidence>
<evidence type="ECO:0000256" key="2">
    <source>
        <dbReference type="ARBA" id="ARBA00022801"/>
    </source>
</evidence>
<dbReference type="STRING" id="192904.SAMN04488514_11672"/>
<keyword evidence="1" id="KW-0479">Metal-binding</keyword>
<feature type="modified residue" description="N6-carboxylysine" evidence="3">
    <location>
        <position position="160"/>
    </location>
</feature>
<evidence type="ECO:0000313" key="6">
    <source>
        <dbReference type="Proteomes" id="UP000199440"/>
    </source>
</evidence>
<dbReference type="AlphaFoldDB" id="A0A1G9WVF5"/>
<proteinExistence type="inferred from homology"/>
<dbReference type="GO" id="GO:0008270">
    <property type="term" value="F:zinc ion binding"/>
    <property type="evidence" value="ECO:0007669"/>
    <property type="project" value="InterPro"/>
</dbReference>
<dbReference type="PROSITE" id="PS51347">
    <property type="entry name" value="PHOSPHOTRIESTERASE_2"/>
    <property type="match status" value="1"/>
</dbReference>
<name>A0A1G9WVF5_9FLAO</name>
<gene>
    <name evidence="5" type="ORF">SAMN04488514_11672</name>
</gene>
<dbReference type="GO" id="GO:0016788">
    <property type="term" value="F:hydrolase activity, acting on ester bonds"/>
    <property type="evidence" value="ECO:0007669"/>
    <property type="project" value="InterPro"/>
</dbReference>
<keyword evidence="2" id="KW-0378">Hydrolase</keyword>
<dbReference type="InterPro" id="IPR032466">
    <property type="entry name" value="Metal_Hydrolase"/>
</dbReference>
<sequence>MKKVFSYFLIFITSVFSSVATAQIITVNGAIAPKEMGLTLIHEHIMVDWIGADSTGYHRWDKRKVVARAFPYLNALKEHGVTSFLDCTPAYLGRDPYVLKKLSDSTGIHILTNTRYYGSGNNQYIPKSIRNNSPQEIAADWIKEFQYGIDSSGIKPGFIKMAVANEDKLSAMHTNLIKAAALTHLATGMAIVSHTGGVKPAIAQIEVLKDMGVSPEAFVWTHAQNGNMPGYIKAAGLGAWISLDNLHDRPDNEPDSNGSISWFIKTLSELKNHGILNHILISQDAGWYNVGQKNGGNYRGYTILFTKLIPQLKKHGFSQEDIDMLLKENPKNAYSLRIRSE</sequence>
<accession>A0A1G9WVF5</accession>
<dbReference type="EMBL" id="FNGV01000016">
    <property type="protein sequence ID" value="SDM88251.1"/>
    <property type="molecule type" value="Genomic_DNA"/>
</dbReference>
<dbReference type="PROSITE" id="PS01322">
    <property type="entry name" value="PHOSPHOTRIESTERASE_1"/>
    <property type="match status" value="1"/>
</dbReference>
<keyword evidence="4" id="KW-0732">Signal</keyword>